<dbReference type="InterPro" id="IPR050313">
    <property type="entry name" value="Carb_Metab_HTH_regulators"/>
</dbReference>
<dbReference type="GO" id="GO:0003677">
    <property type="term" value="F:DNA binding"/>
    <property type="evidence" value="ECO:0007669"/>
    <property type="project" value="UniProtKB-KW"/>
</dbReference>
<dbReference type="PANTHER" id="PTHR30363">
    <property type="entry name" value="HTH-TYPE TRANSCRIPTIONAL REGULATOR SRLR-RELATED"/>
    <property type="match status" value="1"/>
</dbReference>
<dbReference type="InterPro" id="IPR018356">
    <property type="entry name" value="Tscrpt_reg_HTH_DeoR_CS"/>
</dbReference>
<sequence length="270" mass="27763">MCPGESPSVPPPEAGAALPALRQERLLALLQDRGQATVAELVSLLDVSRDTVRRDLDALDARGLLVRTHGGAVHRDRMVRVDTTLGLRMDAHAEGKRRIGLAAAALVRDGETLVLNGGSSTVAFAAALAERRDLTLVTNNLRVPPATPEAAVRALYLLGGTYWAVSQVTIGPLGLPGIAGFDADTAVIGVTGLSAAGLTMGRLEEAAGTAAMIAAARRTIVLADASKFDVAAFARIAPLDAIEHLVTDAPPPAAVAAALDAAGVQVLVCR</sequence>
<dbReference type="RefSeq" id="WP_129221445.1">
    <property type="nucleotide sequence ID" value="NZ_QYBC01000023.1"/>
</dbReference>
<reference evidence="6 7" key="2">
    <citation type="submission" date="2019-02" db="EMBL/GenBank/DDBJ databases">
        <title>'Lichenibacterium ramalinii' gen. nov. sp. nov., 'Lichenibacterium minor' gen. nov. sp. nov.</title>
        <authorList>
            <person name="Pankratov T."/>
        </authorList>
    </citation>
    <scope>NUCLEOTIDE SEQUENCE [LARGE SCALE GENOMIC DNA]</scope>
    <source>
        <strain evidence="6 7">RmlP001</strain>
    </source>
</reference>
<dbReference type="SMART" id="SM01134">
    <property type="entry name" value="DeoRC"/>
    <property type="match status" value="1"/>
</dbReference>
<evidence type="ECO:0000256" key="3">
    <source>
        <dbReference type="ARBA" id="ARBA00023125"/>
    </source>
</evidence>
<evidence type="ECO:0000313" key="7">
    <source>
        <dbReference type="Proteomes" id="UP000289411"/>
    </source>
</evidence>
<keyword evidence="1" id="KW-0678">Repressor</keyword>
<dbReference type="GO" id="GO:0003700">
    <property type="term" value="F:DNA-binding transcription factor activity"/>
    <property type="evidence" value="ECO:0007669"/>
    <property type="project" value="InterPro"/>
</dbReference>
<keyword evidence="3" id="KW-0238">DNA-binding</keyword>
<reference evidence="6 7" key="1">
    <citation type="submission" date="2018-09" db="EMBL/GenBank/DDBJ databases">
        <authorList>
            <person name="Grouzdev D.S."/>
            <person name="Krutkina M.S."/>
        </authorList>
    </citation>
    <scope>NUCLEOTIDE SEQUENCE [LARGE SCALE GENOMIC DNA]</scope>
    <source>
        <strain evidence="6 7">RmlP001</strain>
    </source>
</reference>
<comment type="caution">
    <text evidence="6">The sequence shown here is derived from an EMBL/GenBank/DDBJ whole genome shotgun (WGS) entry which is preliminary data.</text>
</comment>
<evidence type="ECO:0000256" key="4">
    <source>
        <dbReference type="ARBA" id="ARBA00023163"/>
    </source>
</evidence>
<dbReference type="AlphaFoldDB" id="A0A4Q2RAZ5"/>
<dbReference type="PROSITE" id="PS00894">
    <property type="entry name" value="HTH_DEOR_1"/>
    <property type="match status" value="1"/>
</dbReference>
<dbReference type="EMBL" id="QYBC01000023">
    <property type="protein sequence ID" value="RYB02078.1"/>
    <property type="molecule type" value="Genomic_DNA"/>
</dbReference>
<dbReference type="SMART" id="SM00420">
    <property type="entry name" value="HTH_DEOR"/>
    <property type="match status" value="1"/>
</dbReference>
<evidence type="ECO:0000313" key="6">
    <source>
        <dbReference type="EMBL" id="RYB02078.1"/>
    </source>
</evidence>
<evidence type="ECO:0000256" key="2">
    <source>
        <dbReference type="ARBA" id="ARBA00023015"/>
    </source>
</evidence>
<dbReference type="PANTHER" id="PTHR30363:SF4">
    <property type="entry name" value="GLYCEROL-3-PHOSPHATE REGULON REPRESSOR"/>
    <property type="match status" value="1"/>
</dbReference>
<dbReference type="Gene3D" id="1.10.10.10">
    <property type="entry name" value="Winged helix-like DNA-binding domain superfamily/Winged helix DNA-binding domain"/>
    <property type="match status" value="1"/>
</dbReference>
<dbReference type="InterPro" id="IPR037171">
    <property type="entry name" value="NagB/RpiA_transferase-like"/>
</dbReference>
<dbReference type="InterPro" id="IPR001034">
    <property type="entry name" value="DeoR_HTH"/>
</dbReference>
<dbReference type="SUPFAM" id="SSF46785">
    <property type="entry name" value="Winged helix' DNA-binding domain"/>
    <property type="match status" value="1"/>
</dbReference>
<feature type="domain" description="HTH deoR-type" evidence="5">
    <location>
        <begin position="19"/>
        <end position="74"/>
    </location>
</feature>
<evidence type="ECO:0000259" key="5">
    <source>
        <dbReference type="PROSITE" id="PS51000"/>
    </source>
</evidence>
<dbReference type="PROSITE" id="PS51000">
    <property type="entry name" value="HTH_DEOR_2"/>
    <property type="match status" value="1"/>
</dbReference>
<dbReference type="InterPro" id="IPR036388">
    <property type="entry name" value="WH-like_DNA-bd_sf"/>
</dbReference>
<keyword evidence="4" id="KW-0804">Transcription</keyword>
<dbReference type="Gene3D" id="3.40.50.1360">
    <property type="match status" value="1"/>
</dbReference>
<organism evidence="6 7">
    <name type="scientific">Lichenibacterium ramalinae</name>
    <dbReference type="NCBI Taxonomy" id="2316527"/>
    <lineage>
        <taxon>Bacteria</taxon>
        <taxon>Pseudomonadati</taxon>
        <taxon>Pseudomonadota</taxon>
        <taxon>Alphaproteobacteria</taxon>
        <taxon>Hyphomicrobiales</taxon>
        <taxon>Lichenihabitantaceae</taxon>
        <taxon>Lichenibacterium</taxon>
    </lineage>
</organism>
<protein>
    <submittedName>
        <fullName evidence="6">DeoR/GlpR transcriptional regulator</fullName>
    </submittedName>
</protein>
<evidence type="ECO:0000256" key="1">
    <source>
        <dbReference type="ARBA" id="ARBA00022491"/>
    </source>
</evidence>
<dbReference type="OrthoDB" id="31600at2"/>
<keyword evidence="7" id="KW-1185">Reference proteome</keyword>
<keyword evidence="2" id="KW-0805">Transcription regulation</keyword>
<dbReference type="SUPFAM" id="SSF100950">
    <property type="entry name" value="NagB/RpiA/CoA transferase-like"/>
    <property type="match status" value="1"/>
</dbReference>
<dbReference type="InterPro" id="IPR036390">
    <property type="entry name" value="WH_DNA-bd_sf"/>
</dbReference>
<dbReference type="Pfam" id="PF08220">
    <property type="entry name" value="HTH_DeoR"/>
    <property type="match status" value="1"/>
</dbReference>
<gene>
    <name evidence="6" type="ORF">D3272_22375</name>
</gene>
<dbReference type="InterPro" id="IPR014036">
    <property type="entry name" value="DeoR-like_C"/>
</dbReference>
<proteinExistence type="predicted"/>
<accession>A0A4Q2RAZ5</accession>
<dbReference type="Pfam" id="PF00455">
    <property type="entry name" value="DeoRC"/>
    <property type="match status" value="1"/>
</dbReference>
<dbReference type="Proteomes" id="UP000289411">
    <property type="component" value="Unassembled WGS sequence"/>
</dbReference>
<name>A0A4Q2RAZ5_9HYPH</name>
<dbReference type="PRINTS" id="PR00037">
    <property type="entry name" value="HTHLACR"/>
</dbReference>